<dbReference type="InParanoid" id="A0A804PG06"/>
<keyword evidence="2" id="KW-1185">Reference proteome</keyword>
<accession>A0A804PG06</accession>
<organism evidence="1 2">
    <name type="scientific">Zea mays</name>
    <name type="common">Maize</name>
    <dbReference type="NCBI Taxonomy" id="4577"/>
    <lineage>
        <taxon>Eukaryota</taxon>
        <taxon>Viridiplantae</taxon>
        <taxon>Streptophyta</taxon>
        <taxon>Embryophyta</taxon>
        <taxon>Tracheophyta</taxon>
        <taxon>Spermatophyta</taxon>
        <taxon>Magnoliopsida</taxon>
        <taxon>Liliopsida</taxon>
        <taxon>Poales</taxon>
        <taxon>Poaceae</taxon>
        <taxon>PACMAD clade</taxon>
        <taxon>Panicoideae</taxon>
        <taxon>Andropogonodae</taxon>
        <taxon>Andropogoneae</taxon>
        <taxon>Tripsacinae</taxon>
        <taxon>Zea</taxon>
    </lineage>
</organism>
<evidence type="ECO:0000313" key="1">
    <source>
        <dbReference type="EnsemblPlants" id="Zm00001eb236530_P001"/>
    </source>
</evidence>
<dbReference type="EnsemblPlants" id="Zm00001eb236530_T001">
    <property type="protein sequence ID" value="Zm00001eb236530_P001"/>
    <property type="gene ID" value="Zm00001eb236530"/>
</dbReference>
<protein>
    <submittedName>
        <fullName evidence="1">Uncharacterized protein</fullName>
    </submittedName>
</protein>
<dbReference type="Gramene" id="Zm00001eb236530_T001">
    <property type="protein sequence ID" value="Zm00001eb236530_P001"/>
    <property type="gene ID" value="Zm00001eb236530"/>
</dbReference>
<evidence type="ECO:0000313" key="2">
    <source>
        <dbReference type="Proteomes" id="UP000007305"/>
    </source>
</evidence>
<dbReference type="AlphaFoldDB" id="A0A804PG06"/>
<name>A0A804PG06_MAIZE</name>
<reference evidence="2" key="1">
    <citation type="journal article" date="2009" name="Science">
        <title>The B73 maize genome: complexity, diversity, and dynamics.</title>
        <authorList>
            <person name="Schnable P.S."/>
            <person name="Ware D."/>
            <person name="Fulton R.S."/>
            <person name="Stein J.C."/>
            <person name="Wei F."/>
            <person name="Pasternak S."/>
            <person name="Liang C."/>
            <person name="Zhang J."/>
            <person name="Fulton L."/>
            <person name="Graves T.A."/>
            <person name="Minx P."/>
            <person name="Reily A.D."/>
            <person name="Courtney L."/>
            <person name="Kruchowski S.S."/>
            <person name="Tomlinson C."/>
            <person name="Strong C."/>
            <person name="Delehaunty K."/>
            <person name="Fronick C."/>
            <person name="Courtney B."/>
            <person name="Rock S.M."/>
            <person name="Belter E."/>
            <person name="Du F."/>
            <person name="Kim K."/>
            <person name="Abbott R.M."/>
            <person name="Cotton M."/>
            <person name="Levy A."/>
            <person name="Marchetto P."/>
            <person name="Ochoa K."/>
            <person name="Jackson S.M."/>
            <person name="Gillam B."/>
            <person name="Chen W."/>
            <person name="Yan L."/>
            <person name="Higginbotham J."/>
            <person name="Cardenas M."/>
            <person name="Waligorski J."/>
            <person name="Applebaum E."/>
            <person name="Phelps L."/>
            <person name="Falcone J."/>
            <person name="Kanchi K."/>
            <person name="Thane T."/>
            <person name="Scimone A."/>
            <person name="Thane N."/>
            <person name="Henke J."/>
            <person name="Wang T."/>
            <person name="Ruppert J."/>
            <person name="Shah N."/>
            <person name="Rotter K."/>
            <person name="Hodges J."/>
            <person name="Ingenthron E."/>
            <person name="Cordes M."/>
            <person name="Kohlberg S."/>
            <person name="Sgro J."/>
            <person name="Delgado B."/>
            <person name="Mead K."/>
            <person name="Chinwalla A."/>
            <person name="Leonard S."/>
            <person name="Crouse K."/>
            <person name="Collura K."/>
            <person name="Kudrna D."/>
            <person name="Currie J."/>
            <person name="He R."/>
            <person name="Angelova A."/>
            <person name="Rajasekar S."/>
            <person name="Mueller T."/>
            <person name="Lomeli R."/>
            <person name="Scara G."/>
            <person name="Ko A."/>
            <person name="Delaney K."/>
            <person name="Wissotski M."/>
            <person name="Lopez G."/>
            <person name="Campos D."/>
            <person name="Braidotti M."/>
            <person name="Ashley E."/>
            <person name="Golser W."/>
            <person name="Kim H."/>
            <person name="Lee S."/>
            <person name="Lin J."/>
            <person name="Dujmic Z."/>
            <person name="Kim W."/>
            <person name="Talag J."/>
            <person name="Zuccolo A."/>
            <person name="Fan C."/>
            <person name="Sebastian A."/>
            <person name="Kramer M."/>
            <person name="Spiegel L."/>
            <person name="Nascimento L."/>
            <person name="Zutavern T."/>
            <person name="Miller B."/>
            <person name="Ambroise C."/>
            <person name="Muller S."/>
            <person name="Spooner W."/>
            <person name="Narechania A."/>
            <person name="Ren L."/>
            <person name="Wei S."/>
            <person name="Kumari S."/>
            <person name="Faga B."/>
            <person name="Levy M.J."/>
            <person name="McMahan L."/>
            <person name="Van Buren P."/>
            <person name="Vaughn M.W."/>
            <person name="Ying K."/>
            <person name="Yeh C.-T."/>
            <person name="Emrich S.J."/>
            <person name="Jia Y."/>
            <person name="Kalyanaraman A."/>
            <person name="Hsia A.-P."/>
            <person name="Barbazuk W.B."/>
            <person name="Baucom R.S."/>
            <person name="Brutnell T.P."/>
            <person name="Carpita N.C."/>
            <person name="Chaparro C."/>
            <person name="Chia J.-M."/>
            <person name="Deragon J.-M."/>
            <person name="Estill J.C."/>
            <person name="Fu Y."/>
            <person name="Jeddeloh J.A."/>
            <person name="Han Y."/>
            <person name="Lee H."/>
            <person name="Li P."/>
            <person name="Lisch D.R."/>
            <person name="Liu S."/>
            <person name="Liu Z."/>
            <person name="Nagel D.H."/>
            <person name="McCann M.C."/>
            <person name="SanMiguel P."/>
            <person name="Myers A.M."/>
            <person name="Nettleton D."/>
            <person name="Nguyen J."/>
            <person name="Penning B.W."/>
            <person name="Ponnala L."/>
            <person name="Schneider K.L."/>
            <person name="Schwartz D.C."/>
            <person name="Sharma A."/>
            <person name="Soderlund C."/>
            <person name="Springer N.M."/>
            <person name="Sun Q."/>
            <person name="Wang H."/>
            <person name="Waterman M."/>
            <person name="Westerman R."/>
            <person name="Wolfgruber T.K."/>
            <person name="Yang L."/>
            <person name="Yu Y."/>
            <person name="Zhang L."/>
            <person name="Zhou S."/>
            <person name="Zhu Q."/>
            <person name="Bennetzen J.L."/>
            <person name="Dawe R.K."/>
            <person name="Jiang J."/>
            <person name="Jiang N."/>
            <person name="Presting G.G."/>
            <person name="Wessler S.R."/>
            <person name="Aluru S."/>
            <person name="Martienssen R.A."/>
            <person name="Clifton S.W."/>
            <person name="McCombie W.R."/>
            <person name="Wing R.A."/>
            <person name="Wilson R.K."/>
        </authorList>
    </citation>
    <scope>NUCLEOTIDE SEQUENCE [LARGE SCALE GENOMIC DNA]</scope>
    <source>
        <strain evidence="2">cv. B73</strain>
    </source>
</reference>
<sequence>MEGASRGVGVLPMSSYAQGRKKLPAAERRAEGGAGQRRVLVLGVSWPLVGKSRGAPWPWRKWSCCVAHGHGSRRGRPTELVRAEEHQGEKKLNHGCWRCSAREGAWRWSRLPWGRRGGRHCCWPSSLLAAVGKKTGSQLEQTCAREKEEESGG</sequence>
<dbReference type="Proteomes" id="UP000007305">
    <property type="component" value="Chromosome 5"/>
</dbReference>
<proteinExistence type="predicted"/>
<reference evidence="1" key="3">
    <citation type="submission" date="2021-05" db="UniProtKB">
        <authorList>
            <consortium name="EnsemblPlants"/>
        </authorList>
    </citation>
    <scope>IDENTIFICATION</scope>
    <source>
        <strain evidence="1">cv. B73</strain>
    </source>
</reference>
<reference evidence="1" key="2">
    <citation type="submission" date="2019-07" db="EMBL/GenBank/DDBJ databases">
        <authorList>
            <person name="Seetharam A."/>
            <person name="Woodhouse M."/>
            <person name="Cannon E."/>
        </authorList>
    </citation>
    <scope>NUCLEOTIDE SEQUENCE [LARGE SCALE GENOMIC DNA]</scope>
    <source>
        <strain evidence="1">cv. B73</strain>
    </source>
</reference>